<accession>A0A840AA59</accession>
<keyword evidence="3" id="KW-1185">Reference proteome</keyword>
<comment type="caution">
    <text evidence="2">The sequence shown here is derived from an EMBL/GenBank/DDBJ whole genome shotgun (WGS) entry which is preliminary data.</text>
</comment>
<name>A0A840AA59_9PROT</name>
<sequence length="209" mass="21044">MTEQSLPGALRAATGPGASRAAIGPGAGRAAIGKVLDVAKPVIPGGNFAALALAGLLLSACGGAGGMRVPGMSPSFSAGGVEFPTDSMTIQRIRRAPVAEPSILTVEPGNVWPEQEGQRATMADPDAALRGLPRATFPEAPRQPPMQRIAPRADGRIINTPDGAAVTTGGNDRVQGTLSPRGSGVAIRDGGTVTIIEPGSPPRLVPAPR</sequence>
<dbReference type="AlphaFoldDB" id="A0A840AA59"/>
<evidence type="ECO:0000313" key="2">
    <source>
        <dbReference type="EMBL" id="MBB3898389.1"/>
    </source>
</evidence>
<proteinExistence type="predicted"/>
<evidence type="ECO:0000256" key="1">
    <source>
        <dbReference type="SAM" id="MobiDB-lite"/>
    </source>
</evidence>
<dbReference type="Proteomes" id="UP000553193">
    <property type="component" value="Unassembled WGS sequence"/>
</dbReference>
<dbReference type="EMBL" id="JACIDJ010000002">
    <property type="protein sequence ID" value="MBB3898389.1"/>
    <property type="molecule type" value="Genomic_DNA"/>
</dbReference>
<evidence type="ECO:0000313" key="3">
    <source>
        <dbReference type="Proteomes" id="UP000553193"/>
    </source>
</evidence>
<protein>
    <submittedName>
        <fullName evidence="2">Uncharacterized protein</fullName>
    </submittedName>
</protein>
<reference evidence="2 3" key="1">
    <citation type="submission" date="2020-08" db="EMBL/GenBank/DDBJ databases">
        <title>Genomic Encyclopedia of Type Strains, Phase IV (KMG-IV): sequencing the most valuable type-strain genomes for metagenomic binning, comparative biology and taxonomic classification.</title>
        <authorList>
            <person name="Goeker M."/>
        </authorList>
    </citation>
    <scope>NUCLEOTIDE SEQUENCE [LARGE SCALE GENOMIC DNA]</scope>
    <source>
        <strain evidence="2 3">DSM 19979</strain>
    </source>
</reference>
<organism evidence="2 3">
    <name type="scientific">Roseococcus suduntuyensis</name>
    <dbReference type="NCBI Taxonomy" id="455361"/>
    <lineage>
        <taxon>Bacteria</taxon>
        <taxon>Pseudomonadati</taxon>
        <taxon>Pseudomonadota</taxon>
        <taxon>Alphaproteobacteria</taxon>
        <taxon>Acetobacterales</taxon>
        <taxon>Roseomonadaceae</taxon>
        <taxon>Roseococcus</taxon>
    </lineage>
</organism>
<feature type="region of interest" description="Disordered" evidence="1">
    <location>
        <begin position="1"/>
        <end position="20"/>
    </location>
</feature>
<gene>
    <name evidence="2" type="ORF">GGQ83_001826</name>
</gene>
<dbReference type="RefSeq" id="WP_184383457.1">
    <property type="nucleotide sequence ID" value="NZ_JACIDJ010000002.1"/>
</dbReference>